<name>A0A7D9EI71_PARCT</name>
<evidence type="ECO:0000256" key="7">
    <source>
        <dbReference type="ARBA" id="ARBA00022786"/>
    </source>
</evidence>
<dbReference type="GO" id="GO:0008270">
    <property type="term" value="F:zinc ion binding"/>
    <property type="evidence" value="ECO:0007669"/>
    <property type="project" value="UniProtKB-KW"/>
</dbReference>
<keyword evidence="6" id="KW-0863">Zinc-finger</keyword>
<dbReference type="InterPro" id="IPR002867">
    <property type="entry name" value="IBR_dom"/>
</dbReference>
<dbReference type="InterPro" id="IPR001841">
    <property type="entry name" value="Znf_RING"/>
</dbReference>
<keyword evidence="4" id="KW-0479">Metal-binding</keyword>
<dbReference type="InterPro" id="IPR031127">
    <property type="entry name" value="E3_UB_ligase_RBR"/>
</dbReference>
<keyword evidence="3" id="KW-0808">Transferase</keyword>
<dbReference type="PROSITE" id="PS51873">
    <property type="entry name" value="TRIAD"/>
    <property type="match status" value="1"/>
</dbReference>
<dbReference type="Proteomes" id="UP001152795">
    <property type="component" value="Unassembled WGS sequence"/>
</dbReference>
<reference evidence="9" key="1">
    <citation type="submission" date="2020-04" db="EMBL/GenBank/DDBJ databases">
        <authorList>
            <person name="Alioto T."/>
            <person name="Alioto T."/>
            <person name="Gomez Garrido J."/>
        </authorList>
    </citation>
    <scope>NUCLEOTIDE SEQUENCE</scope>
    <source>
        <strain evidence="9">A484AB</strain>
    </source>
</reference>
<dbReference type="SUPFAM" id="SSF57850">
    <property type="entry name" value="RING/U-box"/>
    <property type="match status" value="2"/>
</dbReference>
<evidence type="ECO:0000313" key="10">
    <source>
        <dbReference type="Proteomes" id="UP001152795"/>
    </source>
</evidence>
<evidence type="ECO:0000256" key="6">
    <source>
        <dbReference type="ARBA" id="ARBA00022771"/>
    </source>
</evidence>
<gene>
    <name evidence="9" type="ORF">PACLA_8A037008</name>
</gene>
<evidence type="ECO:0000313" key="9">
    <source>
        <dbReference type="EMBL" id="CAB4009780.1"/>
    </source>
</evidence>
<evidence type="ECO:0000256" key="5">
    <source>
        <dbReference type="ARBA" id="ARBA00022737"/>
    </source>
</evidence>
<dbReference type="SMART" id="SM00647">
    <property type="entry name" value="IBR"/>
    <property type="match status" value="2"/>
</dbReference>
<dbReference type="OrthoDB" id="1431934at2759"/>
<dbReference type="PROSITE" id="PS50089">
    <property type="entry name" value="ZF_RING_2"/>
    <property type="match status" value="1"/>
</dbReference>
<evidence type="ECO:0000256" key="8">
    <source>
        <dbReference type="ARBA" id="ARBA00022833"/>
    </source>
</evidence>
<dbReference type="InterPro" id="IPR013083">
    <property type="entry name" value="Znf_RING/FYVE/PHD"/>
</dbReference>
<dbReference type="EC" id="2.3.2.31" evidence="2"/>
<evidence type="ECO:0000256" key="2">
    <source>
        <dbReference type="ARBA" id="ARBA00012251"/>
    </source>
</evidence>
<dbReference type="Gene3D" id="1.20.120.1750">
    <property type="match status" value="1"/>
</dbReference>
<dbReference type="EMBL" id="CACRXK020006571">
    <property type="protein sequence ID" value="CAB4009780.1"/>
    <property type="molecule type" value="Genomic_DNA"/>
</dbReference>
<sequence>MGWNSTGKFGIHSGKTLRRYPTRKDGGMKYTRFQYGPCGLPKRGNEFAVIKELKYGNRAQYVGPKSVDFDFEDGGLPLEKDSLVYSLNKHKRWLLPDLLKENVTELFHEENNDEILDSEAKNKSKKRKKQKADNELRVSVVERCSSGEAPRNLPDCIGVTSNVPHNSCDPERKPGKKYSHVGDLKSKVSGEELEVYYELLSPFPKGAWPSNRQFRCYRRNSIDKVVGSKSKKKCKGKKNKCYLHGGHRDDSFEALDEYGSFDGCDDDFVQEHGTEPMNSEFSFPIGAYIQDAINKKNKKNTETKEHASTLPCPTVYGKGQAIYTDDYDAEIPNPSPGDAKENNYNQTATKYETLIKDKKFKINLFAEDIACDSLSNQFGNNYIEGDVSPRKFIIKADLNEAQPNNGVGDMCLLFDVSDTPRNQNTVEATVAFSLPKTELIPSTLNNVVELELNRLQNDGLFTVKTILEFFMGKIAPHISTTSKNVFQKKHAKKFPVEFIQQVCKQESEVCILKKAGRYALGSREKIGVVCSVSSEIGNCTGNVKLFCEICYVEEDMEKCIDQSDFTQLLNCSHQFCNGCWSLYIASSIKSGQSHIPCPHFKCKTIVTEPLIWSCTNSKLYQQYRKINLENLISTNPQLQYCPAADCPQLAYVEDVESVNDKQPDSIPVLCECGLVWCFSCQNQAHWPASCKEMDAFCKAFENYEGYIKLLRNPGLISSVHVKRCPVCCHPIEKSYGCNHMSCRCGREFCWECLTPWEGHPYGCVEELKELEQVELSMGYGSARFNKYCQIALRNGLERNGKKFFAFKHLAEKAKQVENAHEFVTQNPKTSTCKLVQNYIEKNIASMVEEVFRFKNVAHFVLENTAACVAITKKTKLVKSLYKNMEMLDFIIQRCNEVLLEPAVLLKEGKLETVQELLKRGEELIWNIDRLVQANRKD</sequence>
<dbReference type="Gene3D" id="3.30.40.10">
    <property type="entry name" value="Zinc/RING finger domain, C3HC4 (zinc finger)"/>
    <property type="match status" value="1"/>
</dbReference>
<dbReference type="GO" id="GO:0061630">
    <property type="term" value="F:ubiquitin protein ligase activity"/>
    <property type="evidence" value="ECO:0007669"/>
    <property type="project" value="UniProtKB-EC"/>
</dbReference>
<evidence type="ECO:0000256" key="3">
    <source>
        <dbReference type="ARBA" id="ARBA00022679"/>
    </source>
</evidence>
<dbReference type="Pfam" id="PF01485">
    <property type="entry name" value="IBR"/>
    <property type="match status" value="2"/>
</dbReference>
<evidence type="ECO:0000256" key="4">
    <source>
        <dbReference type="ARBA" id="ARBA00022723"/>
    </source>
</evidence>
<proteinExistence type="predicted"/>
<protein>
    <recommendedName>
        <fullName evidence="2">RBR-type E3 ubiquitin transferase</fullName>
        <ecNumber evidence="2">2.3.2.31</ecNumber>
    </recommendedName>
</protein>
<dbReference type="InterPro" id="IPR044066">
    <property type="entry name" value="TRIAD_supradom"/>
</dbReference>
<keyword evidence="8" id="KW-0862">Zinc</keyword>
<comment type="catalytic activity">
    <reaction evidence="1">
        <text>[E2 ubiquitin-conjugating enzyme]-S-ubiquitinyl-L-cysteine + [acceptor protein]-L-lysine = [E2 ubiquitin-conjugating enzyme]-L-cysteine + [acceptor protein]-N(6)-ubiquitinyl-L-lysine.</text>
        <dbReference type="EC" id="2.3.2.31"/>
    </reaction>
</comment>
<dbReference type="GO" id="GO:0016874">
    <property type="term" value="F:ligase activity"/>
    <property type="evidence" value="ECO:0007669"/>
    <property type="project" value="UniProtKB-KW"/>
</dbReference>
<keyword evidence="7" id="KW-0833">Ubl conjugation pathway</keyword>
<keyword evidence="10" id="KW-1185">Reference proteome</keyword>
<keyword evidence="9" id="KW-0436">Ligase</keyword>
<accession>A0A7D9EI71</accession>
<dbReference type="GO" id="GO:0016567">
    <property type="term" value="P:protein ubiquitination"/>
    <property type="evidence" value="ECO:0007669"/>
    <property type="project" value="InterPro"/>
</dbReference>
<keyword evidence="5" id="KW-0677">Repeat</keyword>
<dbReference type="AlphaFoldDB" id="A0A7D9EI71"/>
<organism evidence="9 10">
    <name type="scientific">Paramuricea clavata</name>
    <name type="common">Red gorgonian</name>
    <name type="synonym">Violescent sea-whip</name>
    <dbReference type="NCBI Taxonomy" id="317549"/>
    <lineage>
        <taxon>Eukaryota</taxon>
        <taxon>Metazoa</taxon>
        <taxon>Cnidaria</taxon>
        <taxon>Anthozoa</taxon>
        <taxon>Octocorallia</taxon>
        <taxon>Malacalcyonacea</taxon>
        <taxon>Plexauridae</taxon>
        <taxon>Paramuricea</taxon>
    </lineage>
</organism>
<comment type="caution">
    <text evidence="9">The sequence shown here is derived from an EMBL/GenBank/DDBJ whole genome shotgun (WGS) entry which is preliminary data.</text>
</comment>
<evidence type="ECO:0000256" key="1">
    <source>
        <dbReference type="ARBA" id="ARBA00001798"/>
    </source>
</evidence>
<dbReference type="PANTHER" id="PTHR11685">
    <property type="entry name" value="RBR FAMILY RING FINGER AND IBR DOMAIN-CONTAINING"/>
    <property type="match status" value="1"/>
</dbReference>